<proteinExistence type="inferred from homology"/>
<keyword evidence="2" id="KW-0175">Coiled coil</keyword>
<dbReference type="InterPro" id="IPR032743">
    <property type="entry name" value="FAM47"/>
</dbReference>
<feature type="region of interest" description="Disordered" evidence="3">
    <location>
        <begin position="127"/>
        <end position="188"/>
    </location>
</feature>
<protein>
    <recommendedName>
        <fullName evidence="6">Protein FAM47E</fullName>
    </recommendedName>
</protein>
<dbReference type="PANTHER" id="PTHR46449:SF5">
    <property type="entry name" value="FAMILY WITH SEQUENCE SIMILARITY 47 MEMBER E"/>
    <property type="match status" value="1"/>
</dbReference>
<feature type="coiled-coil region" evidence="2">
    <location>
        <begin position="357"/>
        <end position="384"/>
    </location>
</feature>
<sequence>MATAEKKYDLALVQTLTEKKIKYQPWYKERLNTKYIKSLKPGNTSGQISAAHHRFAKQQVCFSRITPLQQQKREHIDEIEYGLLQHPLALYPHLEESVPTETFEDLVDILDPEMNMADEDALFDDEPQEMEDKEAGSTSPEKNENQEFEQKDDTVTVRNPYRWLPRKEENDEKKDRRIQDKKGSLSQEEHIKKVTHDFCQWIADLGGETNNIEESTITSLFASGYDTKPALSVPIHVVELTNVPPELRMSVTTPSQQQAVKPTPKPEMSPHSWRMSGNYQPSWVKFKYGAWYLPPNTWKKLDWKEELTDPLERKDKDMSEAKRKGQVLNQDLAVMHASKAFMEFTNKKGVRKPEFLEEVAEIQRKTEAEDKKRLEAELHAKQKKSLGVVKSTYNRKS</sequence>
<evidence type="ECO:0000313" key="4">
    <source>
        <dbReference type="EMBL" id="PVD35190.1"/>
    </source>
</evidence>
<feature type="compositionally biased region" description="Polar residues" evidence="3">
    <location>
        <begin position="251"/>
        <end position="260"/>
    </location>
</feature>
<dbReference type="OrthoDB" id="6755972at2759"/>
<reference evidence="4 5" key="1">
    <citation type="submission" date="2018-04" db="EMBL/GenBank/DDBJ databases">
        <title>The genome of golden apple snail Pomacea canaliculata provides insight into stress tolerance and invasive adaptation.</title>
        <authorList>
            <person name="Liu C."/>
            <person name="Liu B."/>
            <person name="Ren Y."/>
            <person name="Zhang Y."/>
            <person name="Wang H."/>
            <person name="Li S."/>
            <person name="Jiang F."/>
            <person name="Yin L."/>
            <person name="Zhang G."/>
            <person name="Qian W."/>
            <person name="Fan W."/>
        </authorList>
    </citation>
    <scope>NUCLEOTIDE SEQUENCE [LARGE SCALE GENOMIC DNA]</scope>
    <source>
        <strain evidence="4">SZHN2017</strain>
        <tissue evidence="4">Muscle</tissue>
    </source>
</reference>
<name>A0A2T7PP54_POMCA</name>
<dbReference type="GO" id="GO:0000785">
    <property type="term" value="C:chromatin"/>
    <property type="evidence" value="ECO:0007669"/>
    <property type="project" value="TreeGrafter"/>
</dbReference>
<comment type="similarity">
    <text evidence="1">Belongs to the FAM47 family.</text>
</comment>
<comment type="caution">
    <text evidence="4">The sequence shown here is derived from an EMBL/GenBank/DDBJ whole genome shotgun (WGS) entry which is preliminary data.</text>
</comment>
<dbReference type="EMBL" id="PZQS01000003">
    <property type="protein sequence ID" value="PVD35190.1"/>
    <property type="molecule type" value="Genomic_DNA"/>
</dbReference>
<evidence type="ECO:0000256" key="2">
    <source>
        <dbReference type="SAM" id="Coils"/>
    </source>
</evidence>
<feature type="compositionally biased region" description="Basic and acidic residues" evidence="3">
    <location>
        <begin position="141"/>
        <end position="155"/>
    </location>
</feature>
<organism evidence="4 5">
    <name type="scientific">Pomacea canaliculata</name>
    <name type="common">Golden apple snail</name>
    <dbReference type="NCBI Taxonomy" id="400727"/>
    <lineage>
        <taxon>Eukaryota</taxon>
        <taxon>Metazoa</taxon>
        <taxon>Spiralia</taxon>
        <taxon>Lophotrochozoa</taxon>
        <taxon>Mollusca</taxon>
        <taxon>Gastropoda</taxon>
        <taxon>Caenogastropoda</taxon>
        <taxon>Architaenioglossa</taxon>
        <taxon>Ampullarioidea</taxon>
        <taxon>Ampullariidae</taxon>
        <taxon>Pomacea</taxon>
    </lineage>
</organism>
<evidence type="ECO:0008006" key="6">
    <source>
        <dbReference type="Google" id="ProtNLM"/>
    </source>
</evidence>
<keyword evidence="5" id="KW-1185">Reference proteome</keyword>
<dbReference type="Pfam" id="PF14642">
    <property type="entry name" value="FAM47"/>
    <property type="match status" value="1"/>
</dbReference>
<gene>
    <name evidence="4" type="ORF">C0Q70_06471</name>
</gene>
<evidence type="ECO:0000256" key="3">
    <source>
        <dbReference type="SAM" id="MobiDB-lite"/>
    </source>
</evidence>
<evidence type="ECO:0000313" key="5">
    <source>
        <dbReference type="Proteomes" id="UP000245119"/>
    </source>
</evidence>
<evidence type="ECO:0000256" key="1">
    <source>
        <dbReference type="ARBA" id="ARBA00005277"/>
    </source>
</evidence>
<dbReference type="PANTHER" id="PTHR46449">
    <property type="entry name" value="ZGC:158260"/>
    <property type="match status" value="1"/>
</dbReference>
<dbReference type="AlphaFoldDB" id="A0A2T7PP54"/>
<feature type="compositionally biased region" description="Basic and acidic residues" evidence="3">
    <location>
        <begin position="165"/>
        <end position="188"/>
    </location>
</feature>
<accession>A0A2T7PP54</accession>
<dbReference type="Proteomes" id="UP000245119">
    <property type="component" value="Linkage Group LG3"/>
</dbReference>
<feature type="region of interest" description="Disordered" evidence="3">
    <location>
        <begin position="251"/>
        <end position="273"/>
    </location>
</feature>
<dbReference type="GO" id="GO:0045815">
    <property type="term" value="P:transcription initiation-coupled chromatin remodeling"/>
    <property type="evidence" value="ECO:0007669"/>
    <property type="project" value="TreeGrafter"/>
</dbReference>